<dbReference type="EMBL" id="CADCXV010001092">
    <property type="protein sequence ID" value="CAB0041125.1"/>
    <property type="molecule type" value="Genomic_DNA"/>
</dbReference>
<feature type="compositionally biased region" description="Polar residues" evidence="1">
    <location>
        <begin position="127"/>
        <end position="137"/>
    </location>
</feature>
<dbReference type="PANTHER" id="PTHR24559">
    <property type="entry name" value="TRANSPOSON TY3-I GAG-POL POLYPROTEIN"/>
    <property type="match status" value="1"/>
</dbReference>
<gene>
    <name evidence="3" type="ORF">TBRA_LOCUS12804</name>
</gene>
<dbReference type="OrthoDB" id="6778067at2759"/>
<dbReference type="InterPro" id="IPR043128">
    <property type="entry name" value="Rev_trsase/Diguanyl_cyclase"/>
</dbReference>
<sequence>MTARPRLTRATTFSHADARHCLFRPVCSSTFPRKRSARRPRGRHRRATQTPILHATTWPASTGISRFFTGQRWSDASLWSARSRRCTAPTSAFLPISRLSPTDVIRVREAERPSVPKHGSPEGLETASRQTRTTSDKASPGEMATIVDFPVQHRIVTFGQPVFARPRRLAGDRLTAAKAEFQKLLDRGIIRSSSRQWASPLHLVPKPGKTWRITGDYRLLNVRTRPIRHPLPIIKDLLQESVRKVFSIVDLYKAFYQIPVAEEDIAKAAVTTPFGLFEFLGMPLGLRNSAQTFQRTMNYLLWDLNSHIFAARRNSSFTTS</sequence>
<dbReference type="PANTHER" id="PTHR24559:SF444">
    <property type="entry name" value="REVERSE TRANSCRIPTASE DOMAIN-CONTAINING PROTEIN"/>
    <property type="match status" value="1"/>
</dbReference>
<name>A0A6H5IVK8_9HYME</name>
<dbReference type="CDD" id="cd01647">
    <property type="entry name" value="RT_LTR"/>
    <property type="match status" value="1"/>
</dbReference>
<evidence type="ECO:0000259" key="2">
    <source>
        <dbReference type="Pfam" id="PF00078"/>
    </source>
</evidence>
<dbReference type="InterPro" id="IPR000477">
    <property type="entry name" value="RT_dom"/>
</dbReference>
<dbReference type="Gene3D" id="3.30.70.270">
    <property type="match status" value="1"/>
</dbReference>
<dbReference type="InterPro" id="IPR053134">
    <property type="entry name" value="RNA-dir_DNA_polymerase"/>
</dbReference>
<dbReference type="Gene3D" id="3.10.10.10">
    <property type="entry name" value="HIV Type 1 Reverse Transcriptase, subunit A, domain 1"/>
    <property type="match status" value="1"/>
</dbReference>
<feature type="domain" description="Reverse transcriptase" evidence="2">
    <location>
        <begin position="204"/>
        <end position="307"/>
    </location>
</feature>
<dbReference type="InterPro" id="IPR043502">
    <property type="entry name" value="DNA/RNA_pol_sf"/>
</dbReference>
<dbReference type="SUPFAM" id="SSF56672">
    <property type="entry name" value="DNA/RNA polymerases"/>
    <property type="match status" value="1"/>
</dbReference>
<evidence type="ECO:0000313" key="3">
    <source>
        <dbReference type="EMBL" id="CAB0041125.1"/>
    </source>
</evidence>
<evidence type="ECO:0000313" key="4">
    <source>
        <dbReference type="Proteomes" id="UP000479190"/>
    </source>
</evidence>
<evidence type="ECO:0000256" key="1">
    <source>
        <dbReference type="SAM" id="MobiDB-lite"/>
    </source>
</evidence>
<dbReference type="GO" id="GO:0071897">
    <property type="term" value="P:DNA biosynthetic process"/>
    <property type="evidence" value="ECO:0007669"/>
    <property type="project" value="UniProtKB-ARBA"/>
</dbReference>
<organism evidence="3 4">
    <name type="scientific">Trichogramma brassicae</name>
    <dbReference type="NCBI Taxonomy" id="86971"/>
    <lineage>
        <taxon>Eukaryota</taxon>
        <taxon>Metazoa</taxon>
        <taxon>Ecdysozoa</taxon>
        <taxon>Arthropoda</taxon>
        <taxon>Hexapoda</taxon>
        <taxon>Insecta</taxon>
        <taxon>Pterygota</taxon>
        <taxon>Neoptera</taxon>
        <taxon>Endopterygota</taxon>
        <taxon>Hymenoptera</taxon>
        <taxon>Apocrita</taxon>
        <taxon>Proctotrupomorpha</taxon>
        <taxon>Chalcidoidea</taxon>
        <taxon>Trichogrammatidae</taxon>
        <taxon>Trichogramma</taxon>
    </lineage>
</organism>
<dbReference type="Pfam" id="PF00078">
    <property type="entry name" value="RVT_1"/>
    <property type="match status" value="1"/>
</dbReference>
<dbReference type="Proteomes" id="UP000479190">
    <property type="component" value="Unassembled WGS sequence"/>
</dbReference>
<proteinExistence type="predicted"/>
<reference evidence="3 4" key="1">
    <citation type="submission" date="2020-02" db="EMBL/GenBank/DDBJ databases">
        <authorList>
            <person name="Ferguson B K."/>
        </authorList>
    </citation>
    <scope>NUCLEOTIDE SEQUENCE [LARGE SCALE GENOMIC DNA]</scope>
</reference>
<keyword evidence="4" id="KW-1185">Reference proteome</keyword>
<accession>A0A6H5IVK8</accession>
<dbReference type="AlphaFoldDB" id="A0A6H5IVK8"/>
<protein>
    <recommendedName>
        <fullName evidence="2">Reverse transcriptase domain-containing protein</fullName>
    </recommendedName>
</protein>
<feature type="region of interest" description="Disordered" evidence="1">
    <location>
        <begin position="111"/>
        <end position="141"/>
    </location>
</feature>